<dbReference type="EMBL" id="CP045798">
    <property type="protein sequence ID" value="QNB48158.1"/>
    <property type="molecule type" value="Genomic_DNA"/>
</dbReference>
<dbReference type="PANTHER" id="PTHR30093">
    <property type="entry name" value="GENERAL SECRETION PATHWAY PROTEIN G"/>
    <property type="match status" value="1"/>
</dbReference>
<dbReference type="InterPro" id="IPR045584">
    <property type="entry name" value="Pilin-like"/>
</dbReference>
<dbReference type="KEGG" id="tfr:BR63_18925"/>
<dbReference type="InterPro" id="IPR000983">
    <property type="entry name" value="Bac_GSPG_pilin"/>
</dbReference>
<keyword evidence="3 6" id="KW-0812">Transmembrane</keyword>
<organism evidence="7 8">
    <name type="scientific">Thermanaerosceptrum fracticalcis</name>
    <dbReference type="NCBI Taxonomy" id="1712410"/>
    <lineage>
        <taxon>Bacteria</taxon>
        <taxon>Bacillati</taxon>
        <taxon>Bacillota</taxon>
        <taxon>Clostridia</taxon>
        <taxon>Eubacteriales</taxon>
        <taxon>Peptococcaceae</taxon>
        <taxon>Thermanaerosceptrum</taxon>
    </lineage>
</organism>
<evidence type="ECO:0000256" key="2">
    <source>
        <dbReference type="ARBA" id="ARBA00022481"/>
    </source>
</evidence>
<dbReference type="NCBIfam" id="TIGR02532">
    <property type="entry name" value="IV_pilin_GFxxxE"/>
    <property type="match status" value="1"/>
</dbReference>
<dbReference type="PRINTS" id="PR00813">
    <property type="entry name" value="BCTERIALGSPG"/>
</dbReference>
<dbReference type="GO" id="GO:0015628">
    <property type="term" value="P:protein secretion by the type II secretion system"/>
    <property type="evidence" value="ECO:0007669"/>
    <property type="project" value="InterPro"/>
</dbReference>
<protein>
    <submittedName>
        <fullName evidence="7">Prepilin-type N-terminal cleavage/methylation domain-containing protein</fullName>
    </submittedName>
</protein>
<keyword evidence="2" id="KW-0488">Methylation</keyword>
<name>A0A7G6E7V4_THEFR</name>
<evidence type="ECO:0000313" key="7">
    <source>
        <dbReference type="EMBL" id="QNB48158.1"/>
    </source>
</evidence>
<sequence length="139" mass="15336">MRKTIGMVMKTAMGTTLIELMIVTVIIGILATTFLSAFQNVTAKANLVKVKSDLKNIATACETYKLARGTYPDSINSLGDLYFFKLPSSHIPGYSYVVDKDGIIYLLKDTNDNGRKDPEENDIYTFSDPDAFTCSSTNL</sequence>
<reference evidence="7 8" key="1">
    <citation type="journal article" date="2019" name="Front. Microbiol.">
        <title>Thermoanaerosceptrum fracticalcis gen. nov. sp. nov., a Novel Fumarate-Fermenting Microorganism From a Deep Fractured Carbonate Aquifer of the US Great Basin.</title>
        <authorList>
            <person name="Hamilton-Brehm S.D."/>
            <person name="Stewart L.E."/>
            <person name="Zavarin M."/>
            <person name="Caldwell M."/>
            <person name="Lawson P.A."/>
            <person name="Onstott T.C."/>
            <person name="Grzymski J."/>
            <person name="Neveux I."/>
            <person name="Lollar B.S."/>
            <person name="Russell C.E."/>
            <person name="Moser D.P."/>
        </authorList>
    </citation>
    <scope>NUCLEOTIDE SEQUENCE [LARGE SCALE GENOMIC DNA]</scope>
    <source>
        <strain evidence="7 8">DRI-13</strain>
    </source>
</reference>
<dbReference type="OrthoDB" id="1798992at2"/>
<dbReference type="SUPFAM" id="SSF54523">
    <property type="entry name" value="Pili subunits"/>
    <property type="match status" value="1"/>
</dbReference>
<gene>
    <name evidence="7" type="ORF">BR63_18925</name>
</gene>
<accession>A0A7G6E7V4</accession>
<dbReference type="Gene3D" id="3.30.700.10">
    <property type="entry name" value="Glycoprotein, Type 4 Pilin"/>
    <property type="match status" value="1"/>
</dbReference>
<dbReference type="GO" id="GO:0015627">
    <property type="term" value="C:type II protein secretion system complex"/>
    <property type="evidence" value="ECO:0007669"/>
    <property type="project" value="InterPro"/>
</dbReference>
<evidence type="ECO:0000256" key="4">
    <source>
        <dbReference type="ARBA" id="ARBA00022989"/>
    </source>
</evidence>
<dbReference type="AlphaFoldDB" id="A0A7G6E7V4"/>
<evidence type="ECO:0000313" key="8">
    <source>
        <dbReference type="Proteomes" id="UP000515847"/>
    </source>
</evidence>
<comment type="subcellular location">
    <subcellularLocation>
        <location evidence="1">Membrane</location>
        <topology evidence="1">Single-pass membrane protein</topology>
    </subcellularLocation>
</comment>
<evidence type="ECO:0000256" key="1">
    <source>
        <dbReference type="ARBA" id="ARBA00004167"/>
    </source>
</evidence>
<evidence type="ECO:0000256" key="6">
    <source>
        <dbReference type="SAM" id="Phobius"/>
    </source>
</evidence>
<dbReference type="Proteomes" id="UP000515847">
    <property type="component" value="Chromosome"/>
</dbReference>
<feature type="transmembrane region" description="Helical" evidence="6">
    <location>
        <begin position="12"/>
        <end position="38"/>
    </location>
</feature>
<keyword evidence="8" id="KW-1185">Reference proteome</keyword>
<keyword evidence="5 6" id="KW-0472">Membrane</keyword>
<dbReference type="InterPro" id="IPR012902">
    <property type="entry name" value="N_methyl_site"/>
</dbReference>
<evidence type="ECO:0000256" key="5">
    <source>
        <dbReference type="ARBA" id="ARBA00023136"/>
    </source>
</evidence>
<proteinExistence type="predicted"/>
<evidence type="ECO:0000256" key="3">
    <source>
        <dbReference type="ARBA" id="ARBA00022692"/>
    </source>
</evidence>
<dbReference type="PANTHER" id="PTHR30093:SF44">
    <property type="entry name" value="TYPE II SECRETION SYSTEM CORE PROTEIN G"/>
    <property type="match status" value="1"/>
</dbReference>
<keyword evidence="4 6" id="KW-1133">Transmembrane helix</keyword>
<dbReference type="RefSeq" id="WP_051965507.1">
    <property type="nucleotide sequence ID" value="NZ_CP045798.1"/>
</dbReference>
<dbReference type="GO" id="GO:0016020">
    <property type="term" value="C:membrane"/>
    <property type="evidence" value="ECO:0007669"/>
    <property type="project" value="UniProtKB-SubCell"/>
</dbReference>